<dbReference type="PANTHER" id="PTHR34105">
    <property type="entry name" value="PROLINE-, GLUTAMIC ACID- AND LEUCINE-RICH PROTEIN 1"/>
    <property type="match status" value="1"/>
</dbReference>
<comment type="caution">
    <text evidence="7">The sequence shown here is derived from an EMBL/GenBank/DDBJ whole genome shotgun (WGS) entry which is preliminary data.</text>
</comment>
<dbReference type="Pfam" id="PF08167">
    <property type="entry name" value="RIX1"/>
    <property type="match status" value="1"/>
</dbReference>
<dbReference type="GO" id="GO:0005634">
    <property type="term" value="C:nucleus"/>
    <property type="evidence" value="ECO:0007669"/>
    <property type="project" value="UniProtKB-SubCell"/>
</dbReference>
<evidence type="ECO:0000256" key="5">
    <source>
        <dbReference type="SAM" id="MobiDB-lite"/>
    </source>
</evidence>
<organism evidence="7 8">
    <name type="scientific">Mycena maculata</name>
    <dbReference type="NCBI Taxonomy" id="230809"/>
    <lineage>
        <taxon>Eukaryota</taxon>
        <taxon>Fungi</taxon>
        <taxon>Dikarya</taxon>
        <taxon>Basidiomycota</taxon>
        <taxon>Agaricomycotina</taxon>
        <taxon>Agaricomycetes</taxon>
        <taxon>Agaricomycetidae</taxon>
        <taxon>Agaricales</taxon>
        <taxon>Marasmiineae</taxon>
        <taxon>Mycenaceae</taxon>
        <taxon>Mycena</taxon>
    </lineage>
</organism>
<comment type="similarity">
    <text evidence="2">Belongs to the RIX1/PELP1 family.</text>
</comment>
<protein>
    <recommendedName>
        <fullName evidence="3">Pre-rRNA-processing protein RIX1</fullName>
    </recommendedName>
</protein>
<dbReference type="SUPFAM" id="SSF48371">
    <property type="entry name" value="ARM repeat"/>
    <property type="match status" value="1"/>
</dbReference>
<dbReference type="AlphaFoldDB" id="A0AAD7MK25"/>
<evidence type="ECO:0000313" key="8">
    <source>
        <dbReference type="Proteomes" id="UP001215280"/>
    </source>
</evidence>
<evidence type="ECO:0000313" key="7">
    <source>
        <dbReference type="EMBL" id="KAJ7721169.1"/>
    </source>
</evidence>
<keyword evidence="8" id="KW-1185">Reference proteome</keyword>
<evidence type="ECO:0000259" key="6">
    <source>
        <dbReference type="Pfam" id="PF08167"/>
    </source>
</evidence>
<dbReference type="InterPro" id="IPR016024">
    <property type="entry name" value="ARM-type_fold"/>
</dbReference>
<gene>
    <name evidence="7" type="ORF">DFH07DRAFT_858032</name>
</gene>
<dbReference type="InterPro" id="IPR012583">
    <property type="entry name" value="RIX1_N"/>
</dbReference>
<evidence type="ECO:0000256" key="2">
    <source>
        <dbReference type="ARBA" id="ARBA00010511"/>
    </source>
</evidence>
<dbReference type="GO" id="GO:0006364">
    <property type="term" value="P:rRNA processing"/>
    <property type="evidence" value="ECO:0007669"/>
    <property type="project" value="TreeGrafter"/>
</dbReference>
<comment type="subcellular location">
    <subcellularLocation>
        <location evidence="1">Nucleus</location>
    </subcellularLocation>
</comment>
<sequence>MDPGHPLKALLQLQLGSDSYAVIHLPYILASLTAESLVPSSHSSKWTARINSLLHSKAPDARWAGLCIAHKSSVLSKSMMIECAQSWIGIALPVLSKKESAPIICASLRLLRVIFSAATDVPEFQRQVATPNVSKFTAALIPLAEKHVDVELKILILSTLALIIPLYPTPHRTSHPALSTLCLGFLNGNPFKPPNKVLTSAASRLYAVLHFTGGKVGAANLWRKSVDDTLTFGWTSFLSLRSTFLVDGRLPTTQAGAATEEPLLSIPLNLDRLRLTIVVLCDLLKTTTHRPVQVPLGPLTKFALALLSCTTDDKVDQYIDPGVRAMEAALTPQIWKSACSLIVCLANCVGHHLSSSLTRIVTYITFHLEQHLTSAERLPFLNTLQVILAKCHPLHSTVVVTRLARATLPLISVVLAKQADVRDTENDALGRSKKSKKRAREFEGDEIFKISREVVCSTVEEGNELLAAFSVVRLVLLNPNLSPAMQSISCRVTLSVLLTLPQISPASLSPDLKLHPLVLERVQELSAELGAGSTGGMSKTLGLVVGASLGNTHIYQDLEVLLHPRLPPLVRSLPFVESLSLFRAEESQEEADACESLGLIPSEGKSHTPDIVTVEPPPVPALPLSNKSPAVPVVAQIPVAQIPVTPATSLLARPQQSSQPPPQHSEPGEAPVLSPPPEKSSHEAPAQVDMPMLIEEDEKNEEMPAIDLGSDSDSD</sequence>
<dbReference type="PANTHER" id="PTHR34105:SF1">
    <property type="entry name" value="PROLINE-, GLUTAMIC ACID- AND LEUCINE-RICH PROTEIN 1"/>
    <property type="match status" value="1"/>
</dbReference>
<proteinExistence type="inferred from homology"/>
<feature type="region of interest" description="Disordered" evidence="5">
    <location>
        <begin position="651"/>
        <end position="715"/>
    </location>
</feature>
<evidence type="ECO:0000256" key="1">
    <source>
        <dbReference type="ARBA" id="ARBA00004123"/>
    </source>
</evidence>
<keyword evidence="4" id="KW-0539">Nucleus</keyword>
<dbReference type="Proteomes" id="UP001215280">
    <property type="component" value="Unassembled WGS sequence"/>
</dbReference>
<evidence type="ECO:0000256" key="4">
    <source>
        <dbReference type="ARBA" id="ARBA00023242"/>
    </source>
</evidence>
<reference evidence="7" key="1">
    <citation type="submission" date="2023-03" db="EMBL/GenBank/DDBJ databases">
        <title>Massive genome expansion in bonnet fungi (Mycena s.s.) driven by repeated elements and novel gene families across ecological guilds.</title>
        <authorList>
            <consortium name="Lawrence Berkeley National Laboratory"/>
            <person name="Harder C.B."/>
            <person name="Miyauchi S."/>
            <person name="Viragh M."/>
            <person name="Kuo A."/>
            <person name="Thoen E."/>
            <person name="Andreopoulos B."/>
            <person name="Lu D."/>
            <person name="Skrede I."/>
            <person name="Drula E."/>
            <person name="Henrissat B."/>
            <person name="Morin E."/>
            <person name="Kohler A."/>
            <person name="Barry K."/>
            <person name="LaButti K."/>
            <person name="Morin E."/>
            <person name="Salamov A."/>
            <person name="Lipzen A."/>
            <person name="Mereny Z."/>
            <person name="Hegedus B."/>
            <person name="Baldrian P."/>
            <person name="Stursova M."/>
            <person name="Weitz H."/>
            <person name="Taylor A."/>
            <person name="Grigoriev I.V."/>
            <person name="Nagy L.G."/>
            <person name="Martin F."/>
            <person name="Kauserud H."/>
        </authorList>
    </citation>
    <scope>NUCLEOTIDE SEQUENCE</scope>
    <source>
        <strain evidence="7">CBHHK188m</strain>
    </source>
</reference>
<accession>A0AAD7MK25</accession>
<dbReference type="EMBL" id="JARJLG010000271">
    <property type="protein sequence ID" value="KAJ7721169.1"/>
    <property type="molecule type" value="Genomic_DNA"/>
</dbReference>
<name>A0AAD7MK25_9AGAR</name>
<feature type="domain" description="Pre-rRNA-processing protein RIX1 N-terminal" evidence="6">
    <location>
        <begin position="9"/>
        <end position="191"/>
    </location>
</feature>
<evidence type="ECO:0000256" key="3">
    <source>
        <dbReference type="ARBA" id="ARBA00021502"/>
    </source>
</evidence>